<dbReference type="EMBL" id="BAAALT010000172">
    <property type="protein sequence ID" value="GAA1820279.1"/>
    <property type="molecule type" value="Genomic_DNA"/>
</dbReference>
<accession>A0ABN2MCS8</accession>
<evidence type="ECO:0000256" key="1">
    <source>
        <dbReference type="SAM" id="MobiDB-lite"/>
    </source>
</evidence>
<proteinExistence type="predicted"/>
<comment type="caution">
    <text evidence="2">The sequence shown here is derived from an EMBL/GenBank/DDBJ whole genome shotgun (WGS) entry which is preliminary data.</text>
</comment>
<feature type="region of interest" description="Disordered" evidence="1">
    <location>
        <begin position="1"/>
        <end position="53"/>
    </location>
</feature>
<dbReference type="Pfam" id="PF12502">
    <property type="entry name" value="DUF3710"/>
    <property type="match status" value="1"/>
</dbReference>
<protein>
    <recommendedName>
        <fullName evidence="4">DUF3710 domain-containing protein</fullName>
    </recommendedName>
</protein>
<organism evidence="2 3">
    <name type="scientific">Luedemannella flava</name>
    <dbReference type="NCBI Taxonomy" id="349316"/>
    <lineage>
        <taxon>Bacteria</taxon>
        <taxon>Bacillati</taxon>
        <taxon>Actinomycetota</taxon>
        <taxon>Actinomycetes</taxon>
        <taxon>Micromonosporales</taxon>
        <taxon>Micromonosporaceae</taxon>
        <taxon>Luedemannella</taxon>
    </lineage>
</organism>
<evidence type="ECO:0000313" key="3">
    <source>
        <dbReference type="Proteomes" id="UP001500218"/>
    </source>
</evidence>
<dbReference type="Proteomes" id="UP001500218">
    <property type="component" value="Unassembled WGS sequence"/>
</dbReference>
<dbReference type="InterPro" id="IPR022183">
    <property type="entry name" value="DUF3710"/>
</dbReference>
<reference evidence="2 3" key="1">
    <citation type="journal article" date="2019" name="Int. J. Syst. Evol. Microbiol.">
        <title>The Global Catalogue of Microorganisms (GCM) 10K type strain sequencing project: providing services to taxonomists for standard genome sequencing and annotation.</title>
        <authorList>
            <consortium name="The Broad Institute Genomics Platform"/>
            <consortium name="The Broad Institute Genome Sequencing Center for Infectious Disease"/>
            <person name="Wu L."/>
            <person name="Ma J."/>
        </authorList>
    </citation>
    <scope>NUCLEOTIDE SEQUENCE [LARGE SCALE GENOMIC DNA]</scope>
    <source>
        <strain evidence="2 3">JCM 13250</strain>
    </source>
</reference>
<evidence type="ECO:0008006" key="4">
    <source>
        <dbReference type="Google" id="ProtNLM"/>
    </source>
</evidence>
<gene>
    <name evidence="2" type="ORF">GCM10009682_45770</name>
</gene>
<sequence length="233" mass="24625">MVIFSRQRPGAGRHTPGRHAAHGSADQSAATRRADREPLEVPAHGPYDVTAAPSDNLPRLDLGALLIPAVDGVELRVQAQPGGQVQQIMLVDGESSVHLGAFAAPRSEGVWDEIRTEITESLAADGGRASEVDGPYGPQLHARLPNGAELRYVGIDGPRWFVRAVFQGAAALDPDASPRLALVLDGLVVVRGDQAMPVREPLPLRLPKEMVAHMEANAADANADTGESENPDG</sequence>
<evidence type="ECO:0000313" key="2">
    <source>
        <dbReference type="EMBL" id="GAA1820279.1"/>
    </source>
</evidence>
<keyword evidence="3" id="KW-1185">Reference proteome</keyword>
<name>A0ABN2MCS8_9ACTN</name>